<dbReference type="EMBL" id="LR131273">
    <property type="protein sequence ID" value="VDR37645.1"/>
    <property type="molecule type" value="Genomic_DNA"/>
</dbReference>
<dbReference type="InterPro" id="IPR003448">
    <property type="entry name" value="Mopterin_biosynth_MoaE"/>
</dbReference>
<dbReference type="Proteomes" id="UP000271626">
    <property type="component" value="Chromosome"/>
</dbReference>
<dbReference type="Gene3D" id="3.90.1170.40">
    <property type="entry name" value="Molybdopterin biosynthesis MoaE subunit"/>
    <property type="match status" value="1"/>
</dbReference>
<dbReference type="RefSeq" id="WP_126195007.1">
    <property type="nucleotide sequence ID" value="NZ_CP085954.1"/>
</dbReference>
<organism evidence="1 2">
    <name type="scientific">Tsukamurella paurometabola</name>
    <name type="common">Corynebacterium paurometabolum</name>
    <dbReference type="NCBI Taxonomy" id="2061"/>
    <lineage>
        <taxon>Bacteria</taxon>
        <taxon>Bacillati</taxon>
        <taxon>Actinomycetota</taxon>
        <taxon>Actinomycetes</taxon>
        <taxon>Mycobacteriales</taxon>
        <taxon>Tsukamurellaceae</taxon>
        <taxon>Tsukamurella</taxon>
    </lineage>
</organism>
<evidence type="ECO:0000313" key="2">
    <source>
        <dbReference type="Proteomes" id="UP000271626"/>
    </source>
</evidence>
<accession>A0A3P8L092</accession>
<dbReference type="GO" id="GO:0006777">
    <property type="term" value="P:Mo-molybdopterin cofactor biosynthetic process"/>
    <property type="evidence" value="ECO:0007669"/>
    <property type="project" value="InterPro"/>
</dbReference>
<protein>
    <submittedName>
        <fullName evidence="1">Molybdopterin synthase catalytic subunit 1</fullName>
        <ecNumber evidence="1">2.8.1.12</ecNumber>
    </submittedName>
</protein>
<dbReference type="GO" id="GO:0030366">
    <property type="term" value="F:molybdopterin synthase activity"/>
    <property type="evidence" value="ECO:0007669"/>
    <property type="project" value="UniProtKB-EC"/>
</dbReference>
<dbReference type="CDD" id="cd00756">
    <property type="entry name" value="MoaE"/>
    <property type="match status" value="1"/>
</dbReference>
<dbReference type="SUPFAM" id="SSF54690">
    <property type="entry name" value="Molybdopterin synthase subunit MoaE"/>
    <property type="match status" value="1"/>
</dbReference>
<dbReference type="OrthoDB" id="9794429at2"/>
<evidence type="ECO:0000313" key="1">
    <source>
        <dbReference type="EMBL" id="VDR37645.1"/>
    </source>
</evidence>
<proteinExistence type="predicted"/>
<sequence>MADEPGAEQPAAEVVLARVTEEPIDLAAHEAAVTRPEAGAVVGFIGAVRDHDGGRDVTGLEYSAHPTAERVIAEVVRREADAAQGVRAVAVSHRVGPLAIGDAALVVAVSADHRAAAFTTCARIVDAVKEALPVWKHQLFRDGTDEWVGSA</sequence>
<gene>
    <name evidence="1" type="primary">moaE1</name>
    <name evidence="1" type="ORF">NCTC10741_00752</name>
</gene>
<name>A0A3P8L092_TSUPA</name>
<dbReference type="PANTHER" id="PTHR23404">
    <property type="entry name" value="MOLYBDOPTERIN SYNTHASE RELATED"/>
    <property type="match status" value="1"/>
</dbReference>
<dbReference type="Pfam" id="PF02391">
    <property type="entry name" value="MoaE"/>
    <property type="match status" value="1"/>
</dbReference>
<reference evidence="1 2" key="1">
    <citation type="submission" date="2018-12" db="EMBL/GenBank/DDBJ databases">
        <authorList>
            <consortium name="Pathogen Informatics"/>
        </authorList>
    </citation>
    <scope>NUCLEOTIDE SEQUENCE [LARGE SCALE GENOMIC DNA]</scope>
    <source>
        <strain evidence="1 2">NCTC10741</strain>
    </source>
</reference>
<dbReference type="AlphaFoldDB" id="A0A3P8L092"/>
<dbReference type="InterPro" id="IPR036563">
    <property type="entry name" value="MoaE_sf"/>
</dbReference>
<keyword evidence="1" id="KW-0808">Transferase</keyword>
<dbReference type="EC" id="2.8.1.12" evidence="1"/>